<dbReference type="Proteomes" id="UP000032304">
    <property type="component" value="Chromosome 5"/>
</dbReference>
<organism evidence="1 2">
    <name type="scientific">Gossypium raimondii</name>
    <name type="common">Peruvian cotton</name>
    <name type="synonym">Gossypium klotzschianum subsp. raimondii</name>
    <dbReference type="NCBI Taxonomy" id="29730"/>
    <lineage>
        <taxon>Eukaryota</taxon>
        <taxon>Viridiplantae</taxon>
        <taxon>Streptophyta</taxon>
        <taxon>Embryophyta</taxon>
        <taxon>Tracheophyta</taxon>
        <taxon>Spermatophyta</taxon>
        <taxon>Magnoliopsida</taxon>
        <taxon>eudicotyledons</taxon>
        <taxon>Gunneridae</taxon>
        <taxon>Pentapetalae</taxon>
        <taxon>rosids</taxon>
        <taxon>malvids</taxon>
        <taxon>Malvales</taxon>
        <taxon>Malvaceae</taxon>
        <taxon>Malvoideae</taxon>
        <taxon>Gossypium</taxon>
    </lineage>
</organism>
<sequence>MLPHSSAPLSFTLPPTPLASPAWCGVTPNSTSQPVRPACARASSSSKPLCVALSHTTANRYTIAIVMITIERLRQPSHTINPIDHISAASFRINRVLASSVDYHRQQLEAIGTCRTLCATSQRQQQNFFNSFLGEAAITYH</sequence>
<name>A0A0D2SEN3_GOSRA</name>
<reference evidence="1 2" key="1">
    <citation type="journal article" date="2012" name="Nature">
        <title>Repeated polyploidization of Gossypium genomes and the evolution of spinnable cotton fibres.</title>
        <authorList>
            <person name="Paterson A.H."/>
            <person name="Wendel J.F."/>
            <person name="Gundlach H."/>
            <person name="Guo H."/>
            <person name="Jenkins J."/>
            <person name="Jin D."/>
            <person name="Llewellyn D."/>
            <person name="Showmaker K.C."/>
            <person name="Shu S."/>
            <person name="Udall J."/>
            <person name="Yoo M.J."/>
            <person name="Byers R."/>
            <person name="Chen W."/>
            <person name="Doron-Faigenboim A."/>
            <person name="Duke M.V."/>
            <person name="Gong L."/>
            <person name="Grimwood J."/>
            <person name="Grover C."/>
            <person name="Grupp K."/>
            <person name="Hu G."/>
            <person name="Lee T.H."/>
            <person name="Li J."/>
            <person name="Lin L."/>
            <person name="Liu T."/>
            <person name="Marler B.S."/>
            <person name="Page J.T."/>
            <person name="Roberts A.W."/>
            <person name="Romanel E."/>
            <person name="Sanders W.S."/>
            <person name="Szadkowski E."/>
            <person name="Tan X."/>
            <person name="Tang H."/>
            <person name="Xu C."/>
            <person name="Wang J."/>
            <person name="Wang Z."/>
            <person name="Zhang D."/>
            <person name="Zhang L."/>
            <person name="Ashrafi H."/>
            <person name="Bedon F."/>
            <person name="Bowers J.E."/>
            <person name="Brubaker C.L."/>
            <person name="Chee P.W."/>
            <person name="Das S."/>
            <person name="Gingle A.R."/>
            <person name="Haigler C.H."/>
            <person name="Harker D."/>
            <person name="Hoffmann L.V."/>
            <person name="Hovav R."/>
            <person name="Jones D.C."/>
            <person name="Lemke C."/>
            <person name="Mansoor S."/>
            <person name="ur Rahman M."/>
            <person name="Rainville L.N."/>
            <person name="Rambani A."/>
            <person name="Reddy U.K."/>
            <person name="Rong J.K."/>
            <person name="Saranga Y."/>
            <person name="Scheffler B.E."/>
            <person name="Scheffler J.A."/>
            <person name="Stelly D.M."/>
            <person name="Triplett B.A."/>
            <person name="Van Deynze A."/>
            <person name="Vaslin M.F."/>
            <person name="Waghmare V.N."/>
            <person name="Walford S.A."/>
            <person name="Wright R.J."/>
            <person name="Zaki E.A."/>
            <person name="Zhang T."/>
            <person name="Dennis E.S."/>
            <person name="Mayer K.F."/>
            <person name="Peterson D.G."/>
            <person name="Rokhsar D.S."/>
            <person name="Wang X."/>
            <person name="Schmutz J."/>
        </authorList>
    </citation>
    <scope>NUCLEOTIDE SEQUENCE [LARGE SCALE GENOMIC DNA]</scope>
</reference>
<dbReference type="Gramene" id="KJB29675">
    <property type="protein sequence ID" value="KJB29675"/>
    <property type="gene ID" value="B456_005G113200"/>
</dbReference>
<protein>
    <submittedName>
        <fullName evidence="1">Uncharacterized protein</fullName>
    </submittedName>
</protein>
<evidence type="ECO:0000313" key="2">
    <source>
        <dbReference type="Proteomes" id="UP000032304"/>
    </source>
</evidence>
<proteinExistence type="predicted"/>
<evidence type="ECO:0000313" key="1">
    <source>
        <dbReference type="EMBL" id="KJB29675.1"/>
    </source>
</evidence>
<accession>A0A0D2SEN3</accession>
<gene>
    <name evidence="1" type="ORF">B456_005G113200</name>
</gene>
<dbReference type="EMBL" id="CM001744">
    <property type="protein sequence ID" value="KJB29675.1"/>
    <property type="molecule type" value="Genomic_DNA"/>
</dbReference>
<keyword evidence="2" id="KW-1185">Reference proteome</keyword>
<dbReference type="AlphaFoldDB" id="A0A0D2SEN3"/>